<comment type="cofactor">
    <cofactor evidence="1">
        <name>thiamine diphosphate</name>
        <dbReference type="ChEBI" id="CHEBI:58937"/>
    </cofactor>
</comment>
<comment type="similarity">
    <text evidence="2">Belongs to the transketolase family.</text>
</comment>
<proteinExistence type="inferred from homology"/>
<feature type="domain" description="Transketolase N-terminal" evidence="4">
    <location>
        <begin position="28"/>
        <end position="273"/>
    </location>
</feature>
<dbReference type="PANTHER" id="PTHR47514:SF1">
    <property type="entry name" value="TRANSKETOLASE N-TERMINAL SECTION-RELATED"/>
    <property type="match status" value="1"/>
</dbReference>
<dbReference type="SUPFAM" id="SSF52518">
    <property type="entry name" value="Thiamin diphosphate-binding fold (THDP-binding)"/>
    <property type="match status" value="1"/>
</dbReference>
<sequence>MRATVDAWKPAAEEPADLVEEVRDLALFIRCETVRLIGIAKSGHFTSVFSCAELLAALYSGVLRVSEDPAWPDRDRLILSKGHCAVGLYPVLANLGYFPHDWLDTYTRVGSPLGDHPDMRRVPGTDFSSGSLGHGLSIGAGMALGNRMAGRDESRVWVLTGDQELNEGQIWEAAQAASHYRLGNLVAVVDRNRMGLDGTTEEVMSVEPIADRFRSFGWEVTEIDGHDARGVLSAFAAVGSEPEGRPKCVIANTRKGRGVPYMDLSRTWHLGYLEPADAEKTLSLIERV</sequence>
<evidence type="ECO:0000256" key="2">
    <source>
        <dbReference type="ARBA" id="ARBA00007131"/>
    </source>
</evidence>
<gene>
    <name evidence="5" type="ORF">FCN18_06335</name>
</gene>
<dbReference type="EMBL" id="SWMS01000002">
    <property type="protein sequence ID" value="TKG73015.1"/>
    <property type="molecule type" value="Genomic_DNA"/>
</dbReference>
<dbReference type="InterPro" id="IPR005474">
    <property type="entry name" value="Transketolase_N"/>
</dbReference>
<dbReference type="InterPro" id="IPR029061">
    <property type="entry name" value="THDP-binding"/>
</dbReference>
<reference evidence="5 6" key="1">
    <citation type="journal article" date="2015" name="Antonie Van Leeuwenhoek">
        <title>Prauserella endophytica sp. nov., an endophytic actinobacterium isolated from Tamarix taklamakanensis.</title>
        <authorList>
            <person name="Liu J.M."/>
            <person name="Habden X."/>
            <person name="Guo L."/>
            <person name="Tuo L."/>
            <person name="Jiang Z.K."/>
            <person name="Liu S.W."/>
            <person name="Liu X.F."/>
            <person name="Chen L."/>
            <person name="Li R.F."/>
            <person name="Zhang Y.Q."/>
            <person name="Sun C.H."/>
        </authorList>
    </citation>
    <scope>NUCLEOTIDE SEQUENCE [LARGE SCALE GENOMIC DNA]</scope>
    <source>
        <strain evidence="5 6">CGMCC 4.7182</strain>
    </source>
</reference>
<organism evidence="5 6">
    <name type="scientific">Prauserella endophytica</name>
    <dbReference type="NCBI Taxonomy" id="1592324"/>
    <lineage>
        <taxon>Bacteria</taxon>
        <taxon>Bacillati</taxon>
        <taxon>Actinomycetota</taxon>
        <taxon>Actinomycetes</taxon>
        <taxon>Pseudonocardiales</taxon>
        <taxon>Pseudonocardiaceae</taxon>
        <taxon>Prauserella</taxon>
        <taxon>Prauserella coralliicola group</taxon>
    </lineage>
</organism>
<keyword evidence="3" id="KW-0786">Thiamine pyrophosphate</keyword>
<dbReference type="Pfam" id="PF00456">
    <property type="entry name" value="Transketolase_N"/>
    <property type="match status" value="1"/>
</dbReference>
<dbReference type="CDD" id="cd02012">
    <property type="entry name" value="TPP_TK"/>
    <property type="match status" value="1"/>
</dbReference>
<accession>A0ABY2SAY5</accession>
<keyword evidence="6" id="KW-1185">Reference proteome</keyword>
<evidence type="ECO:0000259" key="4">
    <source>
        <dbReference type="Pfam" id="PF00456"/>
    </source>
</evidence>
<evidence type="ECO:0000256" key="3">
    <source>
        <dbReference type="ARBA" id="ARBA00023052"/>
    </source>
</evidence>
<evidence type="ECO:0000313" key="6">
    <source>
        <dbReference type="Proteomes" id="UP000309992"/>
    </source>
</evidence>
<evidence type="ECO:0000313" key="5">
    <source>
        <dbReference type="EMBL" id="TKG73015.1"/>
    </source>
</evidence>
<dbReference type="PANTHER" id="PTHR47514">
    <property type="entry name" value="TRANSKETOLASE N-TERMINAL SECTION-RELATED"/>
    <property type="match status" value="1"/>
</dbReference>
<evidence type="ECO:0000256" key="1">
    <source>
        <dbReference type="ARBA" id="ARBA00001964"/>
    </source>
</evidence>
<dbReference type="Proteomes" id="UP000309992">
    <property type="component" value="Unassembled WGS sequence"/>
</dbReference>
<dbReference type="Gene3D" id="3.40.50.970">
    <property type="match status" value="1"/>
</dbReference>
<protein>
    <submittedName>
        <fullName evidence="5">Transketolase</fullName>
    </submittedName>
</protein>
<comment type="caution">
    <text evidence="5">The sequence shown here is derived from an EMBL/GenBank/DDBJ whole genome shotgun (WGS) entry which is preliminary data.</text>
</comment>
<name>A0ABY2SAY5_9PSEU</name>